<dbReference type="GeneTree" id="ENSGT00940000155471"/>
<feature type="repeat" description="ARM" evidence="2">
    <location>
        <begin position="159"/>
        <end position="202"/>
    </location>
</feature>
<feature type="repeat" description="ARM" evidence="2">
    <location>
        <begin position="117"/>
        <end position="157"/>
    </location>
</feature>
<dbReference type="Gene3D" id="1.25.10.10">
    <property type="entry name" value="Leucine-rich Repeat Variant"/>
    <property type="match status" value="1"/>
</dbReference>
<feature type="region of interest" description="Disordered" evidence="3">
    <location>
        <begin position="33"/>
        <end position="57"/>
    </location>
</feature>
<evidence type="ECO:0000313" key="5">
    <source>
        <dbReference type="Proteomes" id="UP000694383"/>
    </source>
</evidence>
<accession>A0A8C8DJK8</accession>
<sequence length="722" mass="79238">MASQADLMELDMALEPDRKAAVSHWQQQSYLDSGIHSGVTTTAPSLSGKGNPEEDDVDNNQVMYEWEQGFNQNFSQDQVQDIDGQYAMTRAQRVRAMLKHAVVNLINYQDDAELATRAIPELTKLLNDEDQVVVNKASVMVHQLSKKEASRHAIMRSPQMVSAIVRTMQNTNDVETARCTAGTLHNLSHHREGLLAIFKSGGIPALVKMLGSPVDSVLFYAITTLHNLLLHQEGAKMAVRLAGGLQKMVALLNKTNVKFLAITTDCLQILAYGNQEITNLPLLKLVSSSVFLFKMWFICSGGMQALGLHLTDPSQRLVQNCLWTLRNLSDAATKQEGMEGLLGTLVQLLGSDDINVVTCAAGILSNLTCNNYKNKMMVCQVGGIEALVRTVLRAGDREDITEPAICALRHLTSRHQDAEMAQNAVRLHYGLPVVVKLLHPPSHWPLIKATVGLIRNLALCPANHAPLREQGAIPRLVQLLVRAHQDTQRRTSMGGTQQQFVEGVRMEEIVEGCTGALHILARDVHNRIVIRGLNTIPLFVQLLYSPIENIQRVAAGVLCELAQDKEAAEAIEAEGATAPLTELLHSRNEGVATYAAAVLFRMSEDKPQDYKKRLSVELTSSLFRTEPMAWNETGDLGLDIGAQGEPLGYRPEDPSYRSFHSGGYGGDSMGMEPMLDHELGGGHHPGQDYPVEGLPDLGHAQELIEGLPPGDSNQLAWFDTDL</sequence>
<dbReference type="AlphaFoldDB" id="A0A8C8DJK8"/>
<dbReference type="InterPro" id="IPR016024">
    <property type="entry name" value="ARM-type_fold"/>
</dbReference>
<dbReference type="GO" id="GO:0016020">
    <property type="term" value="C:membrane"/>
    <property type="evidence" value="ECO:0007669"/>
    <property type="project" value="UniProtKB-ARBA"/>
</dbReference>
<dbReference type="GO" id="GO:0007155">
    <property type="term" value="P:cell adhesion"/>
    <property type="evidence" value="ECO:0007669"/>
    <property type="project" value="InterPro"/>
</dbReference>
<feature type="repeat" description="ARM" evidence="2">
    <location>
        <begin position="340"/>
        <end position="382"/>
    </location>
</feature>
<protein>
    <submittedName>
        <fullName evidence="4">Catenin (cadherin-associated protein), beta 1</fullName>
    </submittedName>
</protein>
<dbReference type="SUPFAM" id="SSF48371">
    <property type="entry name" value="ARM repeat"/>
    <property type="match status" value="1"/>
</dbReference>
<dbReference type="PANTHER" id="PTHR45976">
    <property type="entry name" value="ARMADILLO SEGMENT POLARITY PROTEIN"/>
    <property type="match status" value="1"/>
</dbReference>
<feature type="repeat" description="ARM" evidence="2">
    <location>
        <begin position="201"/>
        <end position="243"/>
    </location>
</feature>
<dbReference type="InterPro" id="IPR013284">
    <property type="entry name" value="Beta-catenin"/>
</dbReference>
<organism evidence="4 5">
    <name type="scientific">Oryzias sinensis</name>
    <name type="common">Chinese medaka</name>
    <dbReference type="NCBI Taxonomy" id="183150"/>
    <lineage>
        <taxon>Eukaryota</taxon>
        <taxon>Metazoa</taxon>
        <taxon>Chordata</taxon>
        <taxon>Craniata</taxon>
        <taxon>Vertebrata</taxon>
        <taxon>Euteleostomi</taxon>
        <taxon>Actinopterygii</taxon>
        <taxon>Neopterygii</taxon>
        <taxon>Teleostei</taxon>
        <taxon>Neoteleostei</taxon>
        <taxon>Acanthomorphata</taxon>
        <taxon>Ovalentaria</taxon>
        <taxon>Atherinomorphae</taxon>
        <taxon>Beloniformes</taxon>
        <taxon>Adrianichthyidae</taxon>
        <taxon>Oryziinae</taxon>
        <taxon>Oryzias</taxon>
    </lineage>
</organism>
<keyword evidence="5" id="KW-1185">Reference proteome</keyword>
<name>A0A8C8DJK8_9TELE</name>
<evidence type="ECO:0000256" key="2">
    <source>
        <dbReference type="PROSITE-ProRule" id="PRU00259"/>
    </source>
</evidence>
<proteinExistence type="inferred from homology"/>
<dbReference type="InterPro" id="IPR000225">
    <property type="entry name" value="Armadillo"/>
</dbReference>
<dbReference type="Pfam" id="PF00514">
    <property type="entry name" value="Arm"/>
    <property type="match status" value="4"/>
</dbReference>
<evidence type="ECO:0000256" key="1">
    <source>
        <dbReference type="ARBA" id="ARBA00005462"/>
    </source>
</evidence>
<dbReference type="SMART" id="SM00185">
    <property type="entry name" value="ARM"/>
    <property type="match status" value="11"/>
</dbReference>
<evidence type="ECO:0000256" key="3">
    <source>
        <dbReference type="SAM" id="MobiDB-lite"/>
    </source>
</evidence>
<dbReference type="GO" id="GO:0005911">
    <property type="term" value="C:cell-cell junction"/>
    <property type="evidence" value="ECO:0007669"/>
    <property type="project" value="UniProtKB-ARBA"/>
</dbReference>
<reference evidence="4" key="2">
    <citation type="submission" date="2025-09" db="UniProtKB">
        <authorList>
            <consortium name="Ensembl"/>
        </authorList>
    </citation>
    <scope>IDENTIFICATION</scope>
</reference>
<dbReference type="Ensembl" id="ENSOSIT00000011041.1">
    <property type="protein sequence ID" value="ENSOSIP00000010387.1"/>
    <property type="gene ID" value="ENSOSIG00000006340.1"/>
</dbReference>
<reference evidence="4" key="1">
    <citation type="submission" date="2025-08" db="UniProtKB">
        <authorList>
            <consortium name="Ensembl"/>
        </authorList>
    </citation>
    <scope>IDENTIFICATION</scope>
</reference>
<dbReference type="InterPro" id="IPR011989">
    <property type="entry name" value="ARM-like"/>
</dbReference>
<dbReference type="FunFam" id="1.25.10.10:FF:001500">
    <property type="entry name" value="Predicted protein"/>
    <property type="match status" value="1"/>
</dbReference>
<feature type="repeat" description="ARM" evidence="2">
    <location>
        <begin position="429"/>
        <end position="472"/>
    </location>
</feature>
<evidence type="ECO:0000313" key="4">
    <source>
        <dbReference type="Ensembl" id="ENSOSIP00000010387.1"/>
    </source>
</evidence>
<dbReference type="PROSITE" id="PS50176">
    <property type="entry name" value="ARM_REPEAT"/>
    <property type="match status" value="7"/>
</dbReference>
<feature type="repeat" description="ARM" evidence="2">
    <location>
        <begin position="534"/>
        <end position="576"/>
    </location>
</feature>
<comment type="similarity">
    <text evidence="1">Belongs to the beta-catenin family.</text>
</comment>
<dbReference type="FunFam" id="1.25.10.10:FF:001290">
    <property type="entry name" value="Ctnnb2 protein"/>
    <property type="match status" value="1"/>
</dbReference>
<feature type="repeat" description="ARM" evidence="2">
    <location>
        <begin position="382"/>
        <end position="424"/>
    </location>
</feature>
<dbReference type="GO" id="GO:0045296">
    <property type="term" value="F:cadherin binding"/>
    <property type="evidence" value="ECO:0007669"/>
    <property type="project" value="InterPro"/>
</dbReference>
<dbReference type="Proteomes" id="UP000694383">
    <property type="component" value="Unplaced"/>
</dbReference>